<gene>
    <name evidence="3" type="ORF">METZ01_LOCUS484914</name>
</gene>
<feature type="transmembrane region" description="Helical" evidence="1">
    <location>
        <begin position="188"/>
        <end position="205"/>
    </location>
</feature>
<feature type="transmembrane region" description="Helical" evidence="1">
    <location>
        <begin position="40"/>
        <end position="69"/>
    </location>
</feature>
<sequence>VTVIAAFYFFDLGQYLSLESLKDNRDRLYDLYRNNTLPMVLGFVGVYFVVVALSLPGATILTLTAGAIFGSVTGTLIVNVGATLGATAAFLVARFLLRDWVENRFGEKFQTFHEGFSKNAINYLLFLRLVPLFPFFLVNLVSGLTKVRIPVYFFATMFGILPGSFVYANAGSNLARINSLSDIASPGVLGAMALLGVFALIPTLYSRFKNKKTASSNVY</sequence>
<name>A0A383CJ18_9ZZZZ</name>
<feature type="transmembrane region" description="Helical" evidence="1">
    <location>
        <begin position="120"/>
        <end position="142"/>
    </location>
</feature>
<dbReference type="EMBL" id="UINC01209160">
    <property type="protein sequence ID" value="SVE32060.1"/>
    <property type="molecule type" value="Genomic_DNA"/>
</dbReference>
<dbReference type="Pfam" id="PF09335">
    <property type="entry name" value="VTT_dom"/>
    <property type="match status" value="1"/>
</dbReference>
<keyword evidence="1" id="KW-1133">Transmembrane helix</keyword>
<feature type="non-terminal residue" evidence="3">
    <location>
        <position position="1"/>
    </location>
</feature>
<feature type="domain" description="VTT" evidence="2">
    <location>
        <begin position="58"/>
        <end position="172"/>
    </location>
</feature>
<feature type="transmembrane region" description="Helical" evidence="1">
    <location>
        <begin position="149"/>
        <end position="168"/>
    </location>
</feature>
<evidence type="ECO:0000259" key="2">
    <source>
        <dbReference type="Pfam" id="PF09335"/>
    </source>
</evidence>
<keyword evidence="1" id="KW-0472">Membrane</keyword>
<accession>A0A383CJ18</accession>
<dbReference type="AlphaFoldDB" id="A0A383CJ18"/>
<reference evidence="3" key="1">
    <citation type="submission" date="2018-05" db="EMBL/GenBank/DDBJ databases">
        <authorList>
            <person name="Lanie J.A."/>
            <person name="Ng W.-L."/>
            <person name="Kazmierczak K.M."/>
            <person name="Andrzejewski T.M."/>
            <person name="Davidsen T.M."/>
            <person name="Wayne K.J."/>
            <person name="Tettelin H."/>
            <person name="Glass J.I."/>
            <person name="Rusch D."/>
            <person name="Podicherti R."/>
            <person name="Tsui H.-C.T."/>
            <person name="Winkler M.E."/>
        </authorList>
    </citation>
    <scope>NUCLEOTIDE SEQUENCE</scope>
</reference>
<feature type="transmembrane region" description="Helical" evidence="1">
    <location>
        <begin position="76"/>
        <end position="97"/>
    </location>
</feature>
<proteinExistence type="predicted"/>
<dbReference type="PANTHER" id="PTHR46826">
    <property type="match status" value="1"/>
</dbReference>
<dbReference type="InterPro" id="IPR032816">
    <property type="entry name" value="VTT_dom"/>
</dbReference>
<dbReference type="PANTHER" id="PTHR46826:SF1">
    <property type="entry name" value="TVP38_TMEM64 FAMILY MEMBRANE PROTEIN YDJX"/>
    <property type="match status" value="1"/>
</dbReference>
<organism evidence="3">
    <name type="scientific">marine metagenome</name>
    <dbReference type="NCBI Taxonomy" id="408172"/>
    <lineage>
        <taxon>unclassified sequences</taxon>
        <taxon>metagenomes</taxon>
        <taxon>ecological metagenomes</taxon>
    </lineage>
</organism>
<evidence type="ECO:0000256" key="1">
    <source>
        <dbReference type="SAM" id="Phobius"/>
    </source>
</evidence>
<evidence type="ECO:0000313" key="3">
    <source>
        <dbReference type="EMBL" id="SVE32060.1"/>
    </source>
</evidence>
<keyword evidence="1" id="KW-0812">Transmembrane</keyword>
<dbReference type="InterPro" id="IPR053240">
    <property type="entry name" value="VTT_domain"/>
</dbReference>
<protein>
    <recommendedName>
        <fullName evidence="2">VTT domain-containing protein</fullName>
    </recommendedName>
</protein>